<dbReference type="PANTHER" id="PTHR32470:SF2">
    <property type="entry name" value="NADH DEHYDROGENASE [UBIQUINONE] 1 ALPHA SUBCOMPLEX ASSEMBLY FACTOR 2"/>
    <property type="match status" value="1"/>
</dbReference>
<gene>
    <name evidence="2" type="ORF">HZH66_008297</name>
</gene>
<reference evidence="2" key="1">
    <citation type="journal article" date="2020" name="G3 (Bethesda)">
        <title>High-Quality Assemblies for Three Invasive Social Wasps from the &lt;i&gt;Vespula&lt;/i&gt; Genus.</title>
        <authorList>
            <person name="Harrop T.W.R."/>
            <person name="Guhlin J."/>
            <person name="McLaughlin G.M."/>
            <person name="Permina E."/>
            <person name="Stockwell P."/>
            <person name="Gilligan J."/>
            <person name="Le Lec M.F."/>
            <person name="Gruber M.A.M."/>
            <person name="Quinn O."/>
            <person name="Lovegrove M."/>
            <person name="Duncan E.J."/>
            <person name="Remnant E.J."/>
            <person name="Van Eeckhoven J."/>
            <person name="Graham B."/>
            <person name="Knapp R.A."/>
            <person name="Langford K.W."/>
            <person name="Kronenberg Z."/>
            <person name="Press M.O."/>
            <person name="Eacker S.M."/>
            <person name="Wilson-Rankin E.E."/>
            <person name="Purcell J."/>
            <person name="Lester P.J."/>
            <person name="Dearden P.K."/>
        </authorList>
    </citation>
    <scope>NUCLEOTIDE SEQUENCE</scope>
    <source>
        <strain evidence="2">Marl-1</strain>
    </source>
</reference>
<dbReference type="InterPro" id="IPR007763">
    <property type="entry name" value="NDUFA12"/>
</dbReference>
<name>A0A834JUW6_VESVU</name>
<comment type="similarity">
    <text evidence="1">Belongs to the complex I NDUFA12 subunit family.</text>
</comment>
<sequence length="176" mass="20943">MIFTIFRIELHIAGNPKHYKNKMSGRQRGLFRMIFRDFLASIRPTINRPKLMGEDYFGTKYYEVSINSTSKKKRPSRYFEAINDDFEQEIPAEWEAWLRHRRKEPPTFTEIETNYKIQVIKKLNAAEKLEASKKEIEALKKTDIPVEKRGYESFPTYEEYSPTNKLAELKSKLKPK</sequence>
<dbReference type="Proteomes" id="UP000614350">
    <property type="component" value="Unassembled WGS sequence"/>
</dbReference>
<dbReference type="Pfam" id="PF05071">
    <property type="entry name" value="NDUFA12"/>
    <property type="match status" value="1"/>
</dbReference>
<evidence type="ECO:0008006" key="4">
    <source>
        <dbReference type="Google" id="ProtNLM"/>
    </source>
</evidence>
<dbReference type="AlphaFoldDB" id="A0A834JUW6"/>
<organism evidence="2 3">
    <name type="scientific">Vespula vulgaris</name>
    <name type="common">Yellow jacket</name>
    <name type="synonym">Wasp</name>
    <dbReference type="NCBI Taxonomy" id="7454"/>
    <lineage>
        <taxon>Eukaryota</taxon>
        <taxon>Metazoa</taxon>
        <taxon>Ecdysozoa</taxon>
        <taxon>Arthropoda</taxon>
        <taxon>Hexapoda</taxon>
        <taxon>Insecta</taxon>
        <taxon>Pterygota</taxon>
        <taxon>Neoptera</taxon>
        <taxon>Endopterygota</taxon>
        <taxon>Hymenoptera</taxon>
        <taxon>Apocrita</taxon>
        <taxon>Aculeata</taxon>
        <taxon>Vespoidea</taxon>
        <taxon>Vespidae</taxon>
        <taxon>Vespinae</taxon>
        <taxon>Vespula</taxon>
    </lineage>
</organism>
<dbReference type="GO" id="GO:0005739">
    <property type="term" value="C:mitochondrion"/>
    <property type="evidence" value="ECO:0007669"/>
    <property type="project" value="TreeGrafter"/>
</dbReference>
<evidence type="ECO:0000313" key="2">
    <source>
        <dbReference type="EMBL" id="KAF7395123.1"/>
    </source>
</evidence>
<dbReference type="GO" id="GO:0032981">
    <property type="term" value="P:mitochondrial respiratory chain complex I assembly"/>
    <property type="evidence" value="ECO:0007669"/>
    <property type="project" value="TreeGrafter"/>
</dbReference>
<evidence type="ECO:0000256" key="1">
    <source>
        <dbReference type="ARBA" id="ARBA00007355"/>
    </source>
</evidence>
<dbReference type="InterPro" id="IPR052618">
    <property type="entry name" value="ComplexI_NDUFA12"/>
</dbReference>
<evidence type="ECO:0000313" key="3">
    <source>
        <dbReference type="Proteomes" id="UP000614350"/>
    </source>
</evidence>
<keyword evidence="3" id="KW-1185">Reference proteome</keyword>
<accession>A0A834JUW6</accession>
<dbReference type="EMBL" id="JACSEA010000008">
    <property type="protein sequence ID" value="KAF7395123.1"/>
    <property type="molecule type" value="Genomic_DNA"/>
</dbReference>
<dbReference type="GO" id="GO:0045271">
    <property type="term" value="C:respiratory chain complex I"/>
    <property type="evidence" value="ECO:0007669"/>
    <property type="project" value="InterPro"/>
</dbReference>
<dbReference type="PANTHER" id="PTHR32470">
    <property type="entry name" value="ADH DEHYDROGENASE [UBIQUINONE] 1 ALPHA SUBCOMPLEX ASSEMBLY FACTOR 2"/>
    <property type="match status" value="1"/>
</dbReference>
<protein>
    <recommendedName>
        <fullName evidence="4">NADH dehydrogenase [ubiquinone] 1 alpha subcomplex assembly factor 2</fullName>
    </recommendedName>
</protein>
<comment type="caution">
    <text evidence="2">The sequence shown here is derived from an EMBL/GenBank/DDBJ whole genome shotgun (WGS) entry which is preliminary data.</text>
</comment>
<proteinExistence type="inferred from homology"/>